<accession>A0A2H3CNI4</accession>
<evidence type="ECO:0000313" key="2">
    <source>
        <dbReference type="Proteomes" id="UP000217790"/>
    </source>
</evidence>
<protein>
    <submittedName>
        <fullName evidence="1">Uncharacterized protein</fullName>
    </submittedName>
</protein>
<proteinExistence type="predicted"/>
<dbReference type="InParanoid" id="A0A2H3CNI4"/>
<reference evidence="2" key="1">
    <citation type="journal article" date="2017" name="Nat. Ecol. Evol.">
        <title>Genome expansion and lineage-specific genetic innovations in the forest pathogenic fungi Armillaria.</title>
        <authorList>
            <person name="Sipos G."/>
            <person name="Prasanna A.N."/>
            <person name="Walter M.C."/>
            <person name="O'Connor E."/>
            <person name="Balint B."/>
            <person name="Krizsan K."/>
            <person name="Kiss B."/>
            <person name="Hess J."/>
            <person name="Varga T."/>
            <person name="Slot J."/>
            <person name="Riley R."/>
            <person name="Boka B."/>
            <person name="Rigling D."/>
            <person name="Barry K."/>
            <person name="Lee J."/>
            <person name="Mihaltcheva S."/>
            <person name="LaButti K."/>
            <person name="Lipzen A."/>
            <person name="Waldron R."/>
            <person name="Moloney N.M."/>
            <person name="Sperisen C."/>
            <person name="Kredics L."/>
            <person name="Vagvoelgyi C."/>
            <person name="Patrignani A."/>
            <person name="Fitzpatrick D."/>
            <person name="Nagy I."/>
            <person name="Doyle S."/>
            <person name="Anderson J.B."/>
            <person name="Grigoriev I.V."/>
            <person name="Gueldener U."/>
            <person name="Muensterkoetter M."/>
            <person name="Nagy L.G."/>
        </authorList>
    </citation>
    <scope>NUCLEOTIDE SEQUENCE [LARGE SCALE GENOMIC DNA]</scope>
    <source>
        <strain evidence="2">Ar21-2</strain>
    </source>
</reference>
<dbReference type="Proteomes" id="UP000217790">
    <property type="component" value="Unassembled WGS sequence"/>
</dbReference>
<dbReference type="EMBL" id="KZ293696">
    <property type="protein sequence ID" value="PBK84631.1"/>
    <property type="molecule type" value="Genomic_DNA"/>
</dbReference>
<sequence length="174" mass="20109">MEVKRWWYKLKREYYVTCAHSRRAKDRIQGDLACVLVNPGNFSGLLQMSNQGPFGWTGTRELIFFLKIVTKAKSACCRMLDTPDLLAQRAPVEHYVRVSASPKADWAPSSAFWRRYWDRSHAPHLKSHNPSLLLPHYLYIGSHFKFVAVSVAGNGFDFVVIRAHRERKMSLENV</sequence>
<evidence type="ECO:0000313" key="1">
    <source>
        <dbReference type="EMBL" id="PBK84631.1"/>
    </source>
</evidence>
<name>A0A2H3CNI4_ARMGA</name>
<gene>
    <name evidence="1" type="ORF">ARMGADRAFT_1067221</name>
</gene>
<keyword evidence="2" id="KW-1185">Reference proteome</keyword>
<dbReference type="AlphaFoldDB" id="A0A2H3CNI4"/>
<organism evidence="1 2">
    <name type="scientific">Armillaria gallica</name>
    <name type="common">Bulbous honey fungus</name>
    <name type="synonym">Armillaria bulbosa</name>
    <dbReference type="NCBI Taxonomy" id="47427"/>
    <lineage>
        <taxon>Eukaryota</taxon>
        <taxon>Fungi</taxon>
        <taxon>Dikarya</taxon>
        <taxon>Basidiomycota</taxon>
        <taxon>Agaricomycotina</taxon>
        <taxon>Agaricomycetes</taxon>
        <taxon>Agaricomycetidae</taxon>
        <taxon>Agaricales</taxon>
        <taxon>Marasmiineae</taxon>
        <taxon>Physalacriaceae</taxon>
        <taxon>Armillaria</taxon>
    </lineage>
</organism>